<dbReference type="AlphaFoldDB" id="A0A087GH45"/>
<proteinExistence type="predicted"/>
<protein>
    <submittedName>
        <fullName evidence="3">Uncharacterized protein</fullName>
    </submittedName>
</protein>
<keyword evidence="1" id="KW-0175">Coiled coil</keyword>
<accession>A0A087GH45</accession>
<keyword evidence="4" id="KW-1185">Reference proteome</keyword>
<gene>
    <name evidence="3" type="ordered locus">AALP_Aa7g101900</name>
</gene>
<feature type="coiled-coil region" evidence="1">
    <location>
        <begin position="159"/>
        <end position="221"/>
    </location>
</feature>
<evidence type="ECO:0000313" key="4">
    <source>
        <dbReference type="Proteomes" id="UP000029120"/>
    </source>
</evidence>
<evidence type="ECO:0000256" key="2">
    <source>
        <dbReference type="SAM" id="MobiDB-lite"/>
    </source>
</evidence>
<dbReference type="Proteomes" id="UP000029120">
    <property type="component" value="Chromosome 7"/>
</dbReference>
<reference evidence="4" key="1">
    <citation type="journal article" date="2015" name="Nat. Plants">
        <title>Genome expansion of Arabis alpina linked with retrotransposition and reduced symmetric DNA methylation.</title>
        <authorList>
            <person name="Willing E.M."/>
            <person name="Rawat V."/>
            <person name="Mandakova T."/>
            <person name="Maumus F."/>
            <person name="James G.V."/>
            <person name="Nordstroem K.J."/>
            <person name="Becker C."/>
            <person name="Warthmann N."/>
            <person name="Chica C."/>
            <person name="Szarzynska B."/>
            <person name="Zytnicki M."/>
            <person name="Albani M.C."/>
            <person name="Kiefer C."/>
            <person name="Bergonzi S."/>
            <person name="Castaings L."/>
            <person name="Mateos J.L."/>
            <person name="Berns M.C."/>
            <person name="Bujdoso N."/>
            <person name="Piofczyk T."/>
            <person name="de Lorenzo L."/>
            <person name="Barrero-Sicilia C."/>
            <person name="Mateos I."/>
            <person name="Piednoel M."/>
            <person name="Hagmann J."/>
            <person name="Chen-Min-Tao R."/>
            <person name="Iglesias-Fernandez R."/>
            <person name="Schuster S.C."/>
            <person name="Alonso-Blanco C."/>
            <person name="Roudier F."/>
            <person name="Carbonero P."/>
            <person name="Paz-Ares J."/>
            <person name="Davis S.J."/>
            <person name="Pecinka A."/>
            <person name="Quesneville H."/>
            <person name="Colot V."/>
            <person name="Lysak M.A."/>
            <person name="Weigel D."/>
            <person name="Coupland G."/>
            <person name="Schneeberger K."/>
        </authorList>
    </citation>
    <scope>NUCLEOTIDE SEQUENCE [LARGE SCALE GENOMIC DNA]</scope>
    <source>
        <strain evidence="4">cv. Pajares</strain>
    </source>
</reference>
<organism evidence="3 4">
    <name type="scientific">Arabis alpina</name>
    <name type="common">Alpine rock-cress</name>
    <dbReference type="NCBI Taxonomy" id="50452"/>
    <lineage>
        <taxon>Eukaryota</taxon>
        <taxon>Viridiplantae</taxon>
        <taxon>Streptophyta</taxon>
        <taxon>Embryophyta</taxon>
        <taxon>Tracheophyta</taxon>
        <taxon>Spermatophyta</taxon>
        <taxon>Magnoliopsida</taxon>
        <taxon>eudicotyledons</taxon>
        <taxon>Gunneridae</taxon>
        <taxon>Pentapetalae</taxon>
        <taxon>rosids</taxon>
        <taxon>malvids</taxon>
        <taxon>Brassicales</taxon>
        <taxon>Brassicaceae</taxon>
        <taxon>Arabideae</taxon>
        <taxon>Arabis</taxon>
    </lineage>
</organism>
<feature type="region of interest" description="Disordered" evidence="2">
    <location>
        <begin position="1"/>
        <end position="45"/>
    </location>
</feature>
<sequence>MKRADDALARGSVPGESNEPKSPGDVSRSKGKGKVDPVDKKAEKKRIAAKAKADLEAGRIPAFRIGRTCELLPSEAPVAQSLGVTTPSSLPVSSDSAAIPPCLAVQIAVNVFQLPPPHASLTPSSRPDNQLGSGIVGAYEAVVAEKEEQTKSLLAHTDVDAARKELDRQKDRVDSWEVSATANQQSADDYGAQLEVLKGEKQRLEDEVKKRNVHLEVASNEIAELRASLEKSCLTEDHLRKECDGARR</sequence>
<dbReference type="EMBL" id="CM002875">
    <property type="protein sequence ID" value="KFK29197.1"/>
    <property type="molecule type" value="Genomic_DNA"/>
</dbReference>
<name>A0A087GH45_ARAAL</name>
<dbReference type="Gramene" id="KFK29197">
    <property type="protein sequence ID" value="KFK29197"/>
    <property type="gene ID" value="AALP_AA7G101900"/>
</dbReference>
<feature type="compositionally biased region" description="Basic and acidic residues" evidence="2">
    <location>
        <begin position="33"/>
        <end position="45"/>
    </location>
</feature>
<evidence type="ECO:0000256" key="1">
    <source>
        <dbReference type="SAM" id="Coils"/>
    </source>
</evidence>
<evidence type="ECO:0000313" key="3">
    <source>
        <dbReference type="EMBL" id="KFK29197.1"/>
    </source>
</evidence>